<proteinExistence type="inferred from homology"/>
<evidence type="ECO:0000256" key="3">
    <source>
        <dbReference type="ARBA" id="ARBA00022692"/>
    </source>
</evidence>
<dbReference type="EMBL" id="MDEG01000002">
    <property type="protein sequence ID" value="PPU99295.1"/>
    <property type="molecule type" value="Genomic_DNA"/>
</dbReference>
<dbReference type="RefSeq" id="WP_104557947.1">
    <property type="nucleotide sequence ID" value="NZ_JBHRWS010000001.1"/>
</dbReference>
<name>A0A2S7F1J6_9XANT</name>
<feature type="transmembrane region" description="Helical" evidence="7">
    <location>
        <begin position="38"/>
        <end position="57"/>
    </location>
</feature>
<evidence type="ECO:0000313" key="10">
    <source>
        <dbReference type="EMBL" id="PPU99295.1"/>
    </source>
</evidence>
<dbReference type="InterPro" id="IPR003838">
    <property type="entry name" value="ABC3_permease_C"/>
</dbReference>
<feature type="transmembrane region" description="Helical" evidence="7">
    <location>
        <begin position="386"/>
        <end position="407"/>
    </location>
</feature>
<comment type="subcellular location">
    <subcellularLocation>
        <location evidence="1">Cell membrane</location>
        <topology evidence="1">Multi-pass membrane protein</topology>
    </subcellularLocation>
</comment>
<protein>
    <recommendedName>
        <fullName evidence="12">ABC transporter permease</fullName>
    </recommendedName>
</protein>
<evidence type="ECO:0000259" key="9">
    <source>
        <dbReference type="Pfam" id="PF12704"/>
    </source>
</evidence>
<evidence type="ECO:0000256" key="1">
    <source>
        <dbReference type="ARBA" id="ARBA00004651"/>
    </source>
</evidence>
<keyword evidence="11" id="KW-1185">Reference proteome</keyword>
<keyword evidence="2" id="KW-1003">Cell membrane</keyword>
<evidence type="ECO:0000313" key="11">
    <source>
        <dbReference type="Proteomes" id="UP000238261"/>
    </source>
</evidence>
<dbReference type="GO" id="GO:0022857">
    <property type="term" value="F:transmembrane transporter activity"/>
    <property type="evidence" value="ECO:0007669"/>
    <property type="project" value="TreeGrafter"/>
</dbReference>
<feature type="transmembrane region" description="Helical" evidence="7">
    <location>
        <begin position="340"/>
        <end position="366"/>
    </location>
</feature>
<dbReference type="AlphaFoldDB" id="A0A2S7F1J6"/>
<feature type="transmembrane region" description="Helical" evidence="7">
    <location>
        <begin position="295"/>
        <end position="320"/>
    </location>
</feature>
<dbReference type="Proteomes" id="UP000238261">
    <property type="component" value="Unassembled WGS sequence"/>
</dbReference>
<evidence type="ECO:0000256" key="6">
    <source>
        <dbReference type="ARBA" id="ARBA00038076"/>
    </source>
</evidence>
<dbReference type="InterPro" id="IPR025857">
    <property type="entry name" value="MacB_PCD"/>
</dbReference>
<sequence>MNDAGSGYQKNCLPCFMLIESLHSACHNLAAHRLRSTLTVLGVVIGAASVVTVVALLQGLTDSVSNQFAEMGSGVLSLQASNDFGNYSTGNINTLRFEDIDLLRHRAEGVENVAPVMSVTYADRVNYRGRSATPAVIATTSDYVQVEHRYPQLGRFLTPSDDQGHRHVVVIGTKLRDDLRLPSNPTGEFLQIGMEWFKVIGMMDQRGEIFGQSQDNYLMVPFEVGRVLNGTDQKATFSVHFTLRDIRNVESARSSAERAIRAAHKLPQGKEDDFEINAADQLAKQFSKISRIATFVLSGIVGISLLVSGIGIMTVMLISVTERTREIGILKSLGATKQHVLTQFLLEASLLSFAGGAAGSLLGIVASHSIAAMIPGFPAPHSSVGLAAGMMMFSLVTGIFFGIAPALKAANLDPVEALRYE</sequence>
<dbReference type="PANTHER" id="PTHR30572">
    <property type="entry name" value="MEMBRANE COMPONENT OF TRANSPORTER-RELATED"/>
    <property type="match status" value="1"/>
</dbReference>
<keyword evidence="3 7" id="KW-0812">Transmembrane</keyword>
<evidence type="ECO:0000259" key="8">
    <source>
        <dbReference type="Pfam" id="PF02687"/>
    </source>
</evidence>
<dbReference type="GO" id="GO:0005886">
    <property type="term" value="C:plasma membrane"/>
    <property type="evidence" value="ECO:0007669"/>
    <property type="project" value="UniProtKB-SubCell"/>
</dbReference>
<keyword evidence="5 7" id="KW-0472">Membrane</keyword>
<dbReference type="PANTHER" id="PTHR30572:SF4">
    <property type="entry name" value="ABC TRANSPORTER PERMEASE YTRF"/>
    <property type="match status" value="1"/>
</dbReference>
<feature type="domain" description="MacB-like periplasmic core" evidence="9">
    <location>
        <begin position="36"/>
        <end position="257"/>
    </location>
</feature>
<evidence type="ECO:0000256" key="5">
    <source>
        <dbReference type="ARBA" id="ARBA00023136"/>
    </source>
</evidence>
<feature type="domain" description="ABC3 transporter permease C-terminal" evidence="8">
    <location>
        <begin position="300"/>
        <end position="414"/>
    </location>
</feature>
<comment type="caution">
    <text evidence="10">The sequence shown here is derived from an EMBL/GenBank/DDBJ whole genome shotgun (WGS) entry which is preliminary data.</text>
</comment>
<evidence type="ECO:0000256" key="7">
    <source>
        <dbReference type="SAM" id="Phobius"/>
    </source>
</evidence>
<comment type="similarity">
    <text evidence="6">Belongs to the ABC-4 integral membrane protein family.</text>
</comment>
<keyword evidence="4 7" id="KW-1133">Transmembrane helix</keyword>
<dbReference type="Pfam" id="PF12704">
    <property type="entry name" value="MacB_PCD"/>
    <property type="match status" value="1"/>
</dbReference>
<reference evidence="11" key="1">
    <citation type="submission" date="2016-08" db="EMBL/GenBank/DDBJ databases">
        <authorList>
            <person name="Merda D."/>
            <person name="Briand M."/>
            <person name="Taghouti G."/>
            <person name="Carrere S."/>
            <person name="Gouzy J."/>
            <person name="Portier P."/>
            <person name="Jacques M.-A."/>
            <person name="Fischer-Le Saux M."/>
        </authorList>
    </citation>
    <scope>NUCLEOTIDE SEQUENCE [LARGE SCALE GENOMIC DNA]</scope>
    <source>
        <strain evidence="11">CFBP1156</strain>
    </source>
</reference>
<gene>
    <name evidence="10" type="ORF">XhyaCFBP1156_03225</name>
</gene>
<dbReference type="Pfam" id="PF02687">
    <property type="entry name" value="FtsX"/>
    <property type="match status" value="1"/>
</dbReference>
<evidence type="ECO:0000256" key="4">
    <source>
        <dbReference type="ARBA" id="ARBA00022989"/>
    </source>
</evidence>
<evidence type="ECO:0008006" key="12">
    <source>
        <dbReference type="Google" id="ProtNLM"/>
    </source>
</evidence>
<dbReference type="InterPro" id="IPR050250">
    <property type="entry name" value="Macrolide_Exporter_MacB"/>
</dbReference>
<organism evidence="10 11">
    <name type="scientific">Xanthomonas hyacinthi</name>
    <dbReference type="NCBI Taxonomy" id="56455"/>
    <lineage>
        <taxon>Bacteria</taxon>
        <taxon>Pseudomonadati</taxon>
        <taxon>Pseudomonadota</taxon>
        <taxon>Gammaproteobacteria</taxon>
        <taxon>Lysobacterales</taxon>
        <taxon>Lysobacteraceae</taxon>
        <taxon>Xanthomonas</taxon>
    </lineage>
</organism>
<accession>A0A2S7F1J6</accession>
<evidence type="ECO:0000256" key="2">
    <source>
        <dbReference type="ARBA" id="ARBA00022475"/>
    </source>
</evidence>